<dbReference type="InterPro" id="IPR005482">
    <property type="entry name" value="Biotin_COase_C"/>
</dbReference>
<accession>A0ABS6W2I3</accession>
<reference evidence="16 17" key="1">
    <citation type="submission" date="2021-07" db="EMBL/GenBank/DDBJ databases">
        <title>Mesonia aestuariivivens sp. nov., isolated from a tidal flat.</title>
        <authorList>
            <person name="Kim Y.-O."/>
            <person name="Yoon J.-H."/>
        </authorList>
    </citation>
    <scope>NUCLEOTIDE SEQUENCE [LARGE SCALE GENOMIC DNA]</scope>
    <source>
        <strain evidence="16 17">JHPTF-M18</strain>
    </source>
</reference>
<comment type="function">
    <text evidence="11">Catalyzes a 2-step reaction, involving the ATP-dependent carboxylation of the covalently attached biotin in the first step and the transfer of the carboxyl group to pyruvate in the second.</text>
</comment>
<dbReference type="PANTHER" id="PTHR43778:SF2">
    <property type="entry name" value="PYRUVATE CARBOXYLASE, MITOCHONDRIAL"/>
    <property type="match status" value="1"/>
</dbReference>
<keyword evidence="7 11" id="KW-0547">Nucleotide-binding</keyword>
<dbReference type="InterPro" id="IPR003379">
    <property type="entry name" value="Carboxylase_cons_dom"/>
</dbReference>
<keyword evidence="5 11" id="KW-0436">Ligase</keyword>
<dbReference type="InterPro" id="IPR005479">
    <property type="entry name" value="CPAse_ATP-bd"/>
</dbReference>
<evidence type="ECO:0000256" key="2">
    <source>
        <dbReference type="ARBA" id="ARBA00004742"/>
    </source>
</evidence>
<dbReference type="PROSITE" id="PS50991">
    <property type="entry name" value="PYR_CT"/>
    <property type="match status" value="1"/>
</dbReference>
<dbReference type="Pfam" id="PF02785">
    <property type="entry name" value="Biotin_carb_C"/>
    <property type="match status" value="1"/>
</dbReference>
<feature type="domain" description="ATP-grasp" evidence="13">
    <location>
        <begin position="122"/>
        <end position="319"/>
    </location>
</feature>
<evidence type="ECO:0000256" key="11">
    <source>
        <dbReference type="PIRNR" id="PIRNR001594"/>
    </source>
</evidence>
<dbReference type="SMART" id="SM00878">
    <property type="entry name" value="Biotin_carb_C"/>
    <property type="match status" value="1"/>
</dbReference>
<evidence type="ECO:0000256" key="8">
    <source>
        <dbReference type="ARBA" id="ARBA00022840"/>
    </source>
</evidence>
<dbReference type="InterPro" id="IPR000089">
    <property type="entry name" value="Biotin_lipoyl"/>
</dbReference>
<evidence type="ECO:0000256" key="10">
    <source>
        <dbReference type="ARBA" id="ARBA00023268"/>
    </source>
</evidence>
<dbReference type="InterPro" id="IPR005930">
    <property type="entry name" value="Pyruv_COase"/>
</dbReference>
<dbReference type="Proteomes" id="UP000719267">
    <property type="component" value="Unassembled WGS sequence"/>
</dbReference>
<dbReference type="InterPro" id="IPR011761">
    <property type="entry name" value="ATP-grasp"/>
</dbReference>
<dbReference type="Pfam" id="PF02786">
    <property type="entry name" value="CPSase_L_D2"/>
    <property type="match status" value="1"/>
</dbReference>
<dbReference type="EC" id="6.4.1.1" evidence="3 11"/>
<dbReference type="NCBIfam" id="NF009554">
    <property type="entry name" value="PRK12999.1"/>
    <property type="match status" value="1"/>
</dbReference>
<evidence type="ECO:0000256" key="3">
    <source>
        <dbReference type="ARBA" id="ARBA00013057"/>
    </source>
</evidence>
<dbReference type="PANTHER" id="PTHR43778">
    <property type="entry name" value="PYRUVATE CARBOXYLASE"/>
    <property type="match status" value="1"/>
</dbReference>
<dbReference type="Pfam" id="PF00682">
    <property type="entry name" value="HMGL-like"/>
    <property type="match status" value="1"/>
</dbReference>
<protein>
    <recommendedName>
        <fullName evidence="3 11">Pyruvate carboxylase</fullName>
        <ecNumber evidence="3 11">6.4.1.1</ecNumber>
    </recommendedName>
</protein>
<evidence type="ECO:0000313" key="16">
    <source>
        <dbReference type="EMBL" id="MBW2962056.1"/>
    </source>
</evidence>
<dbReference type="InterPro" id="IPR055268">
    <property type="entry name" value="PCB-like"/>
</dbReference>
<evidence type="ECO:0000256" key="5">
    <source>
        <dbReference type="ARBA" id="ARBA00022598"/>
    </source>
</evidence>
<evidence type="ECO:0000259" key="15">
    <source>
        <dbReference type="PROSITE" id="PS50991"/>
    </source>
</evidence>
<keyword evidence="8 11" id="KW-0067">ATP-binding</keyword>
<dbReference type="PIRSF" id="PIRSF001594">
    <property type="entry name" value="Pyruv_carbox"/>
    <property type="match status" value="1"/>
</dbReference>
<keyword evidence="10" id="KW-0511">Multifunctional enzyme</keyword>
<evidence type="ECO:0000313" key="17">
    <source>
        <dbReference type="Proteomes" id="UP000719267"/>
    </source>
</evidence>
<dbReference type="InterPro" id="IPR011764">
    <property type="entry name" value="Biotin_carboxylation_dom"/>
</dbReference>
<evidence type="ECO:0000256" key="7">
    <source>
        <dbReference type="ARBA" id="ARBA00022741"/>
    </source>
</evidence>
<dbReference type="RefSeq" id="WP_219040344.1">
    <property type="nucleotide sequence ID" value="NZ_JAHWDF010000009.1"/>
</dbReference>
<dbReference type="PROSITE" id="PS00866">
    <property type="entry name" value="CPSASE_1"/>
    <property type="match status" value="1"/>
</dbReference>
<dbReference type="PROSITE" id="PS00867">
    <property type="entry name" value="CPSASE_2"/>
    <property type="match status" value="1"/>
</dbReference>
<organism evidence="16 17">
    <name type="scientific">Mesonia aestuariivivens</name>
    <dbReference type="NCBI Taxonomy" id="2796128"/>
    <lineage>
        <taxon>Bacteria</taxon>
        <taxon>Pseudomonadati</taxon>
        <taxon>Bacteroidota</taxon>
        <taxon>Flavobacteriia</taxon>
        <taxon>Flavobacteriales</taxon>
        <taxon>Flavobacteriaceae</taxon>
        <taxon>Mesonia</taxon>
    </lineage>
</organism>
<feature type="domain" description="Pyruvate carboxyltransferase" evidence="15">
    <location>
        <begin position="533"/>
        <end position="802"/>
    </location>
</feature>
<name>A0ABS6W2I3_9FLAO</name>
<evidence type="ECO:0000256" key="6">
    <source>
        <dbReference type="ARBA" id="ARBA00022723"/>
    </source>
</evidence>
<dbReference type="Pfam" id="PF02436">
    <property type="entry name" value="PYC_OADA"/>
    <property type="match status" value="1"/>
</dbReference>
<gene>
    <name evidence="16" type="ORF">KW502_09615</name>
</gene>
<evidence type="ECO:0000259" key="13">
    <source>
        <dbReference type="PROSITE" id="PS50975"/>
    </source>
</evidence>
<dbReference type="InterPro" id="IPR000891">
    <property type="entry name" value="PYR_CT"/>
</dbReference>
<sequence>MKINKVLVANRGEIAIRIFRACTEIGIRTVGIYTFEDRYSLHRYKADEAYQIGEDNDPLKPYLDIDKIIEIAKENDIDAIHPGYGFLSENSKFAQACEDNGIIFVGPRVSVLKSLGDKVTAKEVAIQNNVPIIQSNKKALTTVDIALDEAKVIGYPVMLKAASGGGGRGMRVIRTEDELRKAFPESKREAGNAFGDDTVFIEKFVENPKHIEVQIIADNHGNMVHLFERDCSVQRRYQKVIEVAPSYNLKEETKHKLYDYALSICKAVNYNNAGTVEFLVDDDGSIYFIEVNPRVQVEHTVTEVVTGVDIVKSQLFIAGGYKLSDQQIKIETQDKLSTQGYAVQCRITTEDPQNDFKPDYGTITTYRSASGFGIRLDAGSVYQGVSISPFFDSMLVKVTANSRTLDGACRKMRRALAEFRVRGVKTNMAFLDNILKDENFRSGQVTVNYIKDTPKLFEIKEPRNRATKMVNFLGNVIVNGNDDVKFTDPHKKLVTPKVPKFEHKDPYPKGTKDLLTEKGPEEFAKWLKSEQKIHFTDTTFRDAHQSLLATRMRTFDMMKVAEGFAKNHPEVFSLEVWGGATFDVCMRFLKENPWERLRLLRKAMPNILLQMLLRGSNGVGYTAYPDNLIEKFVAEAWENGVDIFRIFDSQNWMQSLAPSIEHVRKNTQGIAEASMCYTGDILQPKNNKYNLAYYVQLAKDLENAGAHILAIKDMAGLLKPYAASELISALKSEVSLPIHLHTHDTSSIQSATYIKAIEAGVDVVDVSLAGMSGLTSQPNFNSLVEAMSDSERENKMNIDKLNEYSNYWTSVREYYYPFESGLKAGTGEVYKHEIPGGQYSNLVPQAESLGLKDRFNEITEMYGKVNELFGDVIKVTPSSKVVGDMAQYLVSNDLTIEDFFEKGETLSFPESVKSFFKGDLGQPVGGFPKKVQDIILRGEKPYTDRPNAHLEPVNFDKEFAEFKEKFSGGMDREWELTDFISYKLYPKVFTDLYDHYVKYGKVINIPTRNFFYGMKPGEEIIIELDRGKTLLITLISTTKPDASGMVTVFFKVNGQTRNIRIQDKSVKVEKVEHVKADKSDAKQVAAPLQGSLSEIMVKEGDKVTKNQPLFVIEAMKMGTTITSNDEGEVKKIYLKAGDMVFSDDLIVELK</sequence>
<evidence type="ECO:0000256" key="4">
    <source>
        <dbReference type="ARBA" id="ARBA00022432"/>
    </source>
</evidence>
<dbReference type="Pfam" id="PF00364">
    <property type="entry name" value="Biotin_lipoyl"/>
    <property type="match status" value="1"/>
</dbReference>
<feature type="domain" description="Biotin carboxylation" evidence="14">
    <location>
        <begin position="2"/>
        <end position="455"/>
    </location>
</feature>
<comment type="catalytic activity">
    <reaction evidence="11">
        <text>hydrogencarbonate + pyruvate + ATP = oxaloacetate + ADP + phosphate + H(+)</text>
        <dbReference type="Rhea" id="RHEA:20844"/>
        <dbReference type="ChEBI" id="CHEBI:15361"/>
        <dbReference type="ChEBI" id="CHEBI:15378"/>
        <dbReference type="ChEBI" id="CHEBI:16452"/>
        <dbReference type="ChEBI" id="CHEBI:17544"/>
        <dbReference type="ChEBI" id="CHEBI:30616"/>
        <dbReference type="ChEBI" id="CHEBI:43474"/>
        <dbReference type="ChEBI" id="CHEBI:456216"/>
        <dbReference type="EC" id="6.4.1.1"/>
    </reaction>
</comment>
<comment type="cofactor">
    <cofactor evidence="1 11">
        <name>biotin</name>
        <dbReference type="ChEBI" id="CHEBI:57586"/>
    </cofactor>
</comment>
<keyword evidence="16" id="KW-0670">Pyruvate</keyword>
<dbReference type="PROSITE" id="PS00188">
    <property type="entry name" value="BIOTIN"/>
    <property type="match status" value="1"/>
</dbReference>
<evidence type="ECO:0000259" key="12">
    <source>
        <dbReference type="PROSITE" id="PS50968"/>
    </source>
</evidence>
<dbReference type="CDD" id="cd06850">
    <property type="entry name" value="biotinyl_domain"/>
    <property type="match status" value="1"/>
</dbReference>
<keyword evidence="9 11" id="KW-0092">Biotin</keyword>
<dbReference type="NCBIfam" id="TIGR01235">
    <property type="entry name" value="pyruv_carbox"/>
    <property type="match status" value="1"/>
</dbReference>
<proteinExistence type="predicted"/>
<evidence type="ECO:0000256" key="9">
    <source>
        <dbReference type="ARBA" id="ARBA00023267"/>
    </source>
</evidence>
<dbReference type="PROSITE" id="PS50968">
    <property type="entry name" value="BIOTINYL_LIPOYL"/>
    <property type="match status" value="1"/>
</dbReference>
<dbReference type="Pfam" id="PF00289">
    <property type="entry name" value="Biotin_carb_N"/>
    <property type="match status" value="1"/>
</dbReference>
<evidence type="ECO:0000256" key="1">
    <source>
        <dbReference type="ARBA" id="ARBA00001953"/>
    </source>
</evidence>
<dbReference type="CDD" id="cd07937">
    <property type="entry name" value="DRE_TIM_PC_TC_5S"/>
    <property type="match status" value="1"/>
</dbReference>
<evidence type="ECO:0000259" key="14">
    <source>
        <dbReference type="PROSITE" id="PS50979"/>
    </source>
</evidence>
<dbReference type="PROSITE" id="PS50975">
    <property type="entry name" value="ATP_GRASP"/>
    <property type="match status" value="1"/>
</dbReference>
<dbReference type="EMBL" id="JAHWDF010000009">
    <property type="protein sequence ID" value="MBW2962056.1"/>
    <property type="molecule type" value="Genomic_DNA"/>
</dbReference>
<comment type="caution">
    <text evidence="16">The sequence shown here is derived from an EMBL/GenBank/DDBJ whole genome shotgun (WGS) entry which is preliminary data.</text>
</comment>
<dbReference type="InterPro" id="IPR005481">
    <property type="entry name" value="BC-like_N"/>
</dbReference>
<dbReference type="PROSITE" id="PS50979">
    <property type="entry name" value="BC"/>
    <property type="match status" value="1"/>
</dbReference>
<keyword evidence="17" id="KW-1185">Reference proteome</keyword>
<keyword evidence="6" id="KW-0479">Metal-binding</keyword>
<dbReference type="InterPro" id="IPR001882">
    <property type="entry name" value="Biotin_BS"/>
</dbReference>
<comment type="pathway">
    <text evidence="2">Carbohydrate biosynthesis; gluconeogenesis.</text>
</comment>
<dbReference type="GO" id="GO:0004736">
    <property type="term" value="F:pyruvate carboxylase activity"/>
    <property type="evidence" value="ECO:0007669"/>
    <property type="project" value="UniProtKB-EC"/>
</dbReference>
<feature type="domain" description="Lipoyl-binding" evidence="12">
    <location>
        <begin position="1075"/>
        <end position="1150"/>
    </location>
</feature>
<keyword evidence="4" id="KW-0312">Gluconeogenesis</keyword>
<dbReference type="NCBIfam" id="NF006761">
    <property type="entry name" value="PRK09282.1"/>
    <property type="match status" value="1"/>
</dbReference>